<evidence type="ECO:0000313" key="1">
    <source>
        <dbReference type="EMBL" id="BAS85188.1"/>
    </source>
</evidence>
<name>A0A0P0W0K2_ORYSJ</name>
<dbReference type="Proteomes" id="UP000059680">
    <property type="component" value="Chromosome 3"/>
</dbReference>
<organism evidence="1 2">
    <name type="scientific">Oryza sativa subsp. japonica</name>
    <name type="common">Rice</name>
    <dbReference type="NCBI Taxonomy" id="39947"/>
    <lineage>
        <taxon>Eukaryota</taxon>
        <taxon>Viridiplantae</taxon>
        <taxon>Streptophyta</taxon>
        <taxon>Embryophyta</taxon>
        <taxon>Tracheophyta</taxon>
        <taxon>Spermatophyta</taxon>
        <taxon>Magnoliopsida</taxon>
        <taxon>Liliopsida</taxon>
        <taxon>Poales</taxon>
        <taxon>Poaceae</taxon>
        <taxon>BOP clade</taxon>
        <taxon>Oryzoideae</taxon>
        <taxon>Oryzeae</taxon>
        <taxon>Oryzinae</taxon>
        <taxon>Oryza</taxon>
        <taxon>Oryza sativa</taxon>
    </lineage>
</organism>
<gene>
    <name evidence="1" type="ordered locus">Os03g0599550</name>
    <name evidence="1" type="ORF">OSNPB_030599550</name>
</gene>
<protein>
    <submittedName>
        <fullName evidence="1">Os03g0599550 protein</fullName>
    </submittedName>
</protein>
<proteinExistence type="predicted"/>
<reference evidence="2" key="1">
    <citation type="journal article" date="2005" name="Nature">
        <title>The map-based sequence of the rice genome.</title>
        <authorList>
            <consortium name="International rice genome sequencing project (IRGSP)"/>
            <person name="Matsumoto T."/>
            <person name="Wu J."/>
            <person name="Kanamori H."/>
            <person name="Katayose Y."/>
            <person name="Fujisawa M."/>
            <person name="Namiki N."/>
            <person name="Mizuno H."/>
            <person name="Yamamoto K."/>
            <person name="Antonio B.A."/>
            <person name="Baba T."/>
            <person name="Sakata K."/>
            <person name="Nagamura Y."/>
            <person name="Aoki H."/>
            <person name="Arikawa K."/>
            <person name="Arita K."/>
            <person name="Bito T."/>
            <person name="Chiden Y."/>
            <person name="Fujitsuka N."/>
            <person name="Fukunaka R."/>
            <person name="Hamada M."/>
            <person name="Harada C."/>
            <person name="Hayashi A."/>
            <person name="Hijishita S."/>
            <person name="Honda M."/>
            <person name="Hosokawa S."/>
            <person name="Ichikawa Y."/>
            <person name="Idonuma A."/>
            <person name="Iijima M."/>
            <person name="Ikeda M."/>
            <person name="Ikeno M."/>
            <person name="Ito K."/>
            <person name="Ito S."/>
            <person name="Ito T."/>
            <person name="Ito Y."/>
            <person name="Ito Y."/>
            <person name="Iwabuchi A."/>
            <person name="Kamiya K."/>
            <person name="Karasawa W."/>
            <person name="Kurita K."/>
            <person name="Katagiri S."/>
            <person name="Kikuta A."/>
            <person name="Kobayashi H."/>
            <person name="Kobayashi N."/>
            <person name="Machita K."/>
            <person name="Maehara T."/>
            <person name="Masukawa M."/>
            <person name="Mizubayashi T."/>
            <person name="Mukai Y."/>
            <person name="Nagasaki H."/>
            <person name="Nagata Y."/>
            <person name="Naito S."/>
            <person name="Nakashima M."/>
            <person name="Nakama Y."/>
            <person name="Nakamichi Y."/>
            <person name="Nakamura M."/>
            <person name="Meguro A."/>
            <person name="Negishi M."/>
            <person name="Ohta I."/>
            <person name="Ohta T."/>
            <person name="Okamoto M."/>
            <person name="Ono N."/>
            <person name="Saji S."/>
            <person name="Sakaguchi M."/>
            <person name="Sakai K."/>
            <person name="Shibata M."/>
            <person name="Shimokawa T."/>
            <person name="Song J."/>
            <person name="Takazaki Y."/>
            <person name="Terasawa K."/>
            <person name="Tsugane M."/>
            <person name="Tsuji K."/>
            <person name="Ueda S."/>
            <person name="Waki K."/>
            <person name="Yamagata H."/>
            <person name="Yamamoto M."/>
            <person name="Yamamoto S."/>
            <person name="Yamane H."/>
            <person name="Yoshiki S."/>
            <person name="Yoshihara R."/>
            <person name="Yukawa K."/>
            <person name="Zhong H."/>
            <person name="Yano M."/>
            <person name="Yuan Q."/>
            <person name="Ouyang S."/>
            <person name="Liu J."/>
            <person name="Jones K.M."/>
            <person name="Gansberger K."/>
            <person name="Moffat K."/>
            <person name="Hill J."/>
            <person name="Bera J."/>
            <person name="Fadrosh D."/>
            <person name="Jin S."/>
            <person name="Johri S."/>
            <person name="Kim M."/>
            <person name="Overton L."/>
            <person name="Reardon M."/>
            <person name="Tsitrin T."/>
            <person name="Vuong H."/>
            <person name="Weaver B."/>
            <person name="Ciecko A."/>
            <person name="Tallon L."/>
            <person name="Jackson J."/>
            <person name="Pai G."/>
            <person name="Aken S.V."/>
            <person name="Utterback T."/>
            <person name="Reidmuller S."/>
            <person name="Feldblyum T."/>
            <person name="Hsiao J."/>
            <person name="Zismann V."/>
            <person name="Iobst S."/>
            <person name="de Vazeille A.R."/>
            <person name="Buell C.R."/>
            <person name="Ying K."/>
            <person name="Li Y."/>
            <person name="Lu T."/>
            <person name="Huang Y."/>
            <person name="Zhao Q."/>
            <person name="Feng Q."/>
            <person name="Zhang L."/>
            <person name="Zhu J."/>
            <person name="Weng Q."/>
            <person name="Mu J."/>
            <person name="Lu Y."/>
            <person name="Fan D."/>
            <person name="Liu Y."/>
            <person name="Guan J."/>
            <person name="Zhang Y."/>
            <person name="Yu S."/>
            <person name="Liu X."/>
            <person name="Zhang Y."/>
            <person name="Hong G."/>
            <person name="Han B."/>
            <person name="Choisne N."/>
            <person name="Demange N."/>
            <person name="Orjeda G."/>
            <person name="Samain S."/>
            <person name="Cattolico L."/>
            <person name="Pelletier E."/>
            <person name="Couloux A."/>
            <person name="Segurens B."/>
            <person name="Wincker P."/>
            <person name="D'Hont A."/>
            <person name="Scarpelli C."/>
            <person name="Weissenbach J."/>
            <person name="Salanoubat M."/>
            <person name="Quetier F."/>
            <person name="Yu Y."/>
            <person name="Kim H.R."/>
            <person name="Rambo T."/>
            <person name="Currie J."/>
            <person name="Collura K."/>
            <person name="Luo M."/>
            <person name="Yang T."/>
            <person name="Ammiraju J.S.S."/>
            <person name="Engler F."/>
            <person name="Soderlund C."/>
            <person name="Wing R.A."/>
            <person name="Palmer L.E."/>
            <person name="de la Bastide M."/>
            <person name="Spiegel L."/>
            <person name="Nascimento L."/>
            <person name="Zutavern T."/>
            <person name="O'Shaughnessy A."/>
            <person name="Dike S."/>
            <person name="Dedhia N."/>
            <person name="Preston R."/>
            <person name="Balija V."/>
            <person name="McCombie W.R."/>
            <person name="Chow T."/>
            <person name="Chen H."/>
            <person name="Chung M."/>
            <person name="Chen C."/>
            <person name="Shaw J."/>
            <person name="Wu H."/>
            <person name="Hsiao K."/>
            <person name="Chao Y."/>
            <person name="Chu M."/>
            <person name="Cheng C."/>
            <person name="Hour A."/>
            <person name="Lee P."/>
            <person name="Lin S."/>
            <person name="Lin Y."/>
            <person name="Liou J."/>
            <person name="Liu S."/>
            <person name="Hsing Y."/>
            <person name="Raghuvanshi S."/>
            <person name="Mohanty A."/>
            <person name="Bharti A.K."/>
            <person name="Gaur A."/>
            <person name="Gupta V."/>
            <person name="Kumar D."/>
            <person name="Ravi V."/>
            <person name="Vij S."/>
            <person name="Kapur A."/>
            <person name="Khurana P."/>
            <person name="Khurana P."/>
            <person name="Khurana J.P."/>
            <person name="Tyagi A.K."/>
            <person name="Gaikwad K."/>
            <person name="Singh A."/>
            <person name="Dalal V."/>
            <person name="Srivastava S."/>
            <person name="Dixit A."/>
            <person name="Pal A.K."/>
            <person name="Ghazi I.A."/>
            <person name="Yadav M."/>
            <person name="Pandit A."/>
            <person name="Bhargava A."/>
            <person name="Sureshbabu K."/>
            <person name="Batra K."/>
            <person name="Sharma T.R."/>
            <person name="Mohapatra T."/>
            <person name="Singh N.K."/>
            <person name="Messing J."/>
            <person name="Nelson A.B."/>
            <person name="Fuks G."/>
            <person name="Kavchok S."/>
            <person name="Keizer G."/>
            <person name="Linton E."/>
            <person name="Llaca V."/>
            <person name="Song R."/>
            <person name="Tanyolac B."/>
            <person name="Young S."/>
            <person name="Ho-Il K."/>
            <person name="Hahn J.H."/>
            <person name="Sangsakoo G."/>
            <person name="Vanavichit A."/>
            <person name="de Mattos Luiz.A.T."/>
            <person name="Zimmer P.D."/>
            <person name="Malone G."/>
            <person name="Dellagostin O."/>
            <person name="de Oliveira A.C."/>
            <person name="Bevan M."/>
            <person name="Bancroft I."/>
            <person name="Minx P."/>
            <person name="Cordum H."/>
            <person name="Wilson R."/>
            <person name="Cheng Z."/>
            <person name="Jin W."/>
            <person name="Jiang J."/>
            <person name="Leong S.A."/>
            <person name="Iwama H."/>
            <person name="Gojobori T."/>
            <person name="Itoh T."/>
            <person name="Niimura Y."/>
            <person name="Fujii Y."/>
            <person name="Habara T."/>
            <person name="Sakai H."/>
            <person name="Sato Y."/>
            <person name="Wilson G."/>
            <person name="Kumar K."/>
            <person name="McCouch S."/>
            <person name="Juretic N."/>
            <person name="Hoen D."/>
            <person name="Wright S."/>
            <person name="Bruskiewich R."/>
            <person name="Bureau T."/>
            <person name="Miyao A."/>
            <person name="Hirochika H."/>
            <person name="Nishikawa T."/>
            <person name="Kadowaki K."/>
            <person name="Sugiura M."/>
            <person name="Burr B."/>
            <person name="Sasaki T."/>
        </authorList>
    </citation>
    <scope>NUCLEOTIDE SEQUENCE [LARGE SCALE GENOMIC DNA]</scope>
    <source>
        <strain evidence="2">cv. Nipponbare</strain>
    </source>
</reference>
<dbReference type="InParanoid" id="A0A0P0W0K2"/>
<sequence>MGVGDERVQDGSIEVEPTFLVYPSENGVITAAAVPGKDGITIAIIAPREDEVSRSHCAEGRRVASAPVLLSEYEKGRCRYTERHSWRPPLSLSGRKGSIATVSRRGRKGVREMTLPMGNGTVEQISTSFLHFQSVAFVRASLKIGIFKVGKGLP</sequence>
<accession>A0A0P0W0K2</accession>
<dbReference type="PaxDb" id="39947-A0A0P0W0K2"/>
<keyword evidence="2" id="KW-1185">Reference proteome</keyword>
<reference evidence="1 2" key="3">
    <citation type="journal article" date="2013" name="Rice">
        <title>Improvement of the Oryza sativa Nipponbare reference genome using next generation sequence and optical map data.</title>
        <authorList>
            <person name="Kawahara Y."/>
            <person name="de la Bastide M."/>
            <person name="Hamilton J.P."/>
            <person name="Kanamori H."/>
            <person name="McCombie W.R."/>
            <person name="Ouyang S."/>
            <person name="Schwartz D.C."/>
            <person name="Tanaka T."/>
            <person name="Wu J."/>
            <person name="Zhou S."/>
            <person name="Childs K.L."/>
            <person name="Davidson R.M."/>
            <person name="Lin H."/>
            <person name="Quesada-Ocampo L."/>
            <person name="Vaillancourt B."/>
            <person name="Sakai H."/>
            <person name="Lee S.S."/>
            <person name="Kim J."/>
            <person name="Numa H."/>
            <person name="Itoh T."/>
            <person name="Buell C.R."/>
            <person name="Matsumoto T."/>
        </authorList>
    </citation>
    <scope>NUCLEOTIDE SEQUENCE [LARGE SCALE GENOMIC DNA]</scope>
    <source>
        <strain evidence="2">cv. Nipponbare</strain>
    </source>
</reference>
<reference evidence="1 2" key="2">
    <citation type="journal article" date="2013" name="Plant Cell Physiol.">
        <title>Rice Annotation Project Database (RAP-DB): an integrative and interactive database for rice genomics.</title>
        <authorList>
            <person name="Sakai H."/>
            <person name="Lee S.S."/>
            <person name="Tanaka T."/>
            <person name="Numa H."/>
            <person name="Kim J."/>
            <person name="Kawahara Y."/>
            <person name="Wakimoto H."/>
            <person name="Yang C.C."/>
            <person name="Iwamoto M."/>
            <person name="Abe T."/>
            <person name="Yamada Y."/>
            <person name="Muto A."/>
            <person name="Inokuchi H."/>
            <person name="Ikemura T."/>
            <person name="Matsumoto T."/>
            <person name="Sasaki T."/>
            <person name="Itoh T."/>
        </authorList>
    </citation>
    <scope>NUCLEOTIDE SEQUENCE [LARGE SCALE GENOMIC DNA]</scope>
    <source>
        <strain evidence="2">cv. Nipponbare</strain>
    </source>
</reference>
<evidence type="ECO:0000313" key="2">
    <source>
        <dbReference type="Proteomes" id="UP000059680"/>
    </source>
</evidence>
<dbReference type="EMBL" id="AP014959">
    <property type="protein sequence ID" value="BAS85188.1"/>
    <property type="molecule type" value="Genomic_DNA"/>
</dbReference>
<dbReference type="AlphaFoldDB" id="A0A0P0W0K2"/>